<reference evidence="1 2" key="1">
    <citation type="submission" date="2020-05" db="EMBL/GenBank/DDBJ databases">
        <title>Draft Genome Sequence of Ochrobactrum soli Isolated from Stable Fly Gut.</title>
        <authorList>
            <person name="Pileggi M.T."/>
            <person name="Vazhakkala L.J."/>
            <person name="Wong C.N."/>
        </authorList>
    </citation>
    <scope>NUCLEOTIDE SEQUENCE [LARGE SCALE GENOMIC DNA]</scope>
    <source>
        <strain evidence="1 2">MTP-C0764</strain>
    </source>
</reference>
<proteinExistence type="predicted"/>
<sequence length="199" mass="21664">MGWIPDKITAAMRGSFLLGIFLRIETDPALHVWFGINDIPAGFDSLDEDGTVYLGAGRLIGVPTLEVLVGGQADSVEFTISGIDPDTATKALDSLPPVRGARCFIGITTLDEYYQPMSSIIPLWWGIASHVNERSEVVTRTDNQTITLGLSVATGGVTRSRPARAEWTDVMQRQISPDDGFCKQVSRLARGVAPIWPNY</sequence>
<evidence type="ECO:0000313" key="1">
    <source>
        <dbReference type="EMBL" id="NNU62424.1"/>
    </source>
</evidence>
<dbReference type="EMBL" id="JABFCY010000014">
    <property type="protein sequence ID" value="NNU62424.1"/>
    <property type="molecule type" value="Genomic_DNA"/>
</dbReference>
<organism evidence="1 2">
    <name type="scientific">Ochrobactrum soli</name>
    <dbReference type="NCBI Taxonomy" id="2448455"/>
    <lineage>
        <taxon>Bacteria</taxon>
        <taxon>Pseudomonadati</taxon>
        <taxon>Pseudomonadota</taxon>
        <taxon>Alphaproteobacteria</taxon>
        <taxon>Hyphomicrobiales</taxon>
        <taxon>Brucellaceae</taxon>
        <taxon>Brucella/Ochrobactrum group</taxon>
        <taxon>Ochrobactrum</taxon>
    </lineage>
</organism>
<dbReference type="AlphaFoldDB" id="A0A849KX21"/>
<protein>
    <submittedName>
        <fullName evidence="1">Uncharacterized protein</fullName>
    </submittedName>
</protein>
<gene>
    <name evidence="1" type="ORF">HKX02_19505</name>
</gene>
<name>A0A849KX21_9HYPH</name>
<comment type="caution">
    <text evidence="1">The sequence shown here is derived from an EMBL/GenBank/DDBJ whole genome shotgun (WGS) entry which is preliminary data.</text>
</comment>
<dbReference type="RefSeq" id="WP_171318876.1">
    <property type="nucleotide sequence ID" value="NZ_JABFCY010000014.1"/>
</dbReference>
<keyword evidence="2" id="KW-1185">Reference proteome</keyword>
<accession>A0A849KX21</accession>
<evidence type="ECO:0000313" key="2">
    <source>
        <dbReference type="Proteomes" id="UP000574931"/>
    </source>
</evidence>
<dbReference type="Proteomes" id="UP000574931">
    <property type="component" value="Unassembled WGS sequence"/>
</dbReference>